<gene>
    <name evidence="2" type="ORF">K461DRAFT_313587</name>
</gene>
<protein>
    <submittedName>
        <fullName evidence="2">Uncharacterized protein</fullName>
    </submittedName>
</protein>
<organism evidence="2 3">
    <name type="scientific">Myriangium duriaei CBS 260.36</name>
    <dbReference type="NCBI Taxonomy" id="1168546"/>
    <lineage>
        <taxon>Eukaryota</taxon>
        <taxon>Fungi</taxon>
        <taxon>Dikarya</taxon>
        <taxon>Ascomycota</taxon>
        <taxon>Pezizomycotina</taxon>
        <taxon>Dothideomycetes</taxon>
        <taxon>Dothideomycetidae</taxon>
        <taxon>Myriangiales</taxon>
        <taxon>Myriangiaceae</taxon>
        <taxon>Myriangium</taxon>
    </lineage>
</organism>
<feature type="compositionally biased region" description="Polar residues" evidence="1">
    <location>
        <begin position="96"/>
        <end position="108"/>
    </location>
</feature>
<feature type="compositionally biased region" description="Basic and acidic residues" evidence="1">
    <location>
        <begin position="1"/>
        <end position="10"/>
    </location>
</feature>
<feature type="region of interest" description="Disordered" evidence="1">
    <location>
        <begin position="86"/>
        <end position="108"/>
    </location>
</feature>
<feature type="region of interest" description="Disordered" evidence="1">
    <location>
        <begin position="177"/>
        <end position="201"/>
    </location>
</feature>
<accession>A0A9P4J3L4</accession>
<evidence type="ECO:0000313" key="3">
    <source>
        <dbReference type="Proteomes" id="UP000799439"/>
    </source>
</evidence>
<feature type="region of interest" description="Disordered" evidence="1">
    <location>
        <begin position="1"/>
        <end position="25"/>
    </location>
</feature>
<dbReference type="EMBL" id="ML996087">
    <property type="protein sequence ID" value="KAF2151759.1"/>
    <property type="molecule type" value="Genomic_DNA"/>
</dbReference>
<evidence type="ECO:0000256" key="1">
    <source>
        <dbReference type="SAM" id="MobiDB-lite"/>
    </source>
</evidence>
<comment type="caution">
    <text evidence="2">The sequence shown here is derived from an EMBL/GenBank/DDBJ whole genome shotgun (WGS) entry which is preliminary data.</text>
</comment>
<proteinExistence type="predicted"/>
<sequence length="220" mass="23964">MQTGKEKDCGLRSPTACSPKNANDPLRTTSACPAASALALWAHTADHDAAVSALVLSWEIQLPCGAAMTTVGASQEKGATIQNREEMHKDREVAPTTGTSSRRHNGLSTTTRDIQAEEHQQAEQEQVLTTGRVGCGARHCATTRLPAWETTLGLRYTPERQVLAAQACWANKIQEQAAGSDGSRGAESDKQSMRLSAQRRRWRRRRPGLLVCYNSQRNGL</sequence>
<dbReference type="Proteomes" id="UP000799439">
    <property type="component" value="Unassembled WGS sequence"/>
</dbReference>
<keyword evidence="3" id="KW-1185">Reference proteome</keyword>
<name>A0A9P4J3L4_9PEZI</name>
<dbReference type="AlphaFoldDB" id="A0A9P4J3L4"/>
<reference evidence="2" key="1">
    <citation type="journal article" date="2020" name="Stud. Mycol.">
        <title>101 Dothideomycetes genomes: a test case for predicting lifestyles and emergence of pathogens.</title>
        <authorList>
            <person name="Haridas S."/>
            <person name="Albert R."/>
            <person name="Binder M."/>
            <person name="Bloem J."/>
            <person name="Labutti K."/>
            <person name="Salamov A."/>
            <person name="Andreopoulos B."/>
            <person name="Baker S."/>
            <person name="Barry K."/>
            <person name="Bills G."/>
            <person name="Bluhm B."/>
            <person name="Cannon C."/>
            <person name="Castanera R."/>
            <person name="Culley D."/>
            <person name="Daum C."/>
            <person name="Ezra D."/>
            <person name="Gonzalez J."/>
            <person name="Henrissat B."/>
            <person name="Kuo A."/>
            <person name="Liang C."/>
            <person name="Lipzen A."/>
            <person name="Lutzoni F."/>
            <person name="Magnuson J."/>
            <person name="Mondo S."/>
            <person name="Nolan M."/>
            <person name="Ohm R."/>
            <person name="Pangilinan J."/>
            <person name="Park H.-J."/>
            <person name="Ramirez L."/>
            <person name="Alfaro M."/>
            <person name="Sun H."/>
            <person name="Tritt A."/>
            <person name="Yoshinaga Y."/>
            <person name="Zwiers L.-H."/>
            <person name="Turgeon B."/>
            <person name="Goodwin S."/>
            <person name="Spatafora J."/>
            <person name="Crous P."/>
            <person name="Grigoriev I."/>
        </authorList>
    </citation>
    <scope>NUCLEOTIDE SEQUENCE</scope>
    <source>
        <strain evidence="2">CBS 260.36</strain>
    </source>
</reference>
<evidence type="ECO:0000313" key="2">
    <source>
        <dbReference type="EMBL" id="KAF2151759.1"/>
    </source>
</evidence>